<accession>A0A8J7U0V2</accession>
<protein>
    <submittedName>
        <fullName evidence="1">Uncharacterized protein</fullName>
    </submittedName>
</protein>
<gene>
    <name evidence="1" type="ORF">J3U88_03330</name>
</gene>
<proteinExistence type="predicted"/>
<dbReference type="Proteomes" id="UP000664417">
    <property type="component" value="Unassembled WGS sequence"/>
</dbReference>
<keyword evidence="2" id="KW-1185">Reference proteome</keyword>
<organism evidence="1 2">
    <name type="scientific">Acanthopleuribacter pedis</name>
    <dbReference type="NCBI Taxonomy" id="442870"/>
    <lineage>
        <taxon>Bacteria</taxon>
        <taxon>Pseudomonadati</taxon>
        <taxon>Acidobacteriota</taxon>
        <taxon>Holophagae</taxon>
        <taxon>Acanthopleuribacterales</taxon>
        <taxon>Acanthopleuribacteraceae</taxon>
        <taxon>Acanthopleuribacter</taxon>
    </lineage>
</organism>
<comment type="caution">
    <text evidence="1">The sequence shown here is derived from an EMBL/GenBank/DDBJ whole genome shotgun (WGS) entry which is preliminary data.</text>
</comment>
<evidence type="ECO:0000313" key="1">
    <source>
        <dbReference type="EMBL" id="MBO1317478.1"/>
    </source>
</evidence>
<dbReference type="RefSeq" id="WP_207856714.1">
    <property type="nucleotide sequence ID" value="NZ_JAFREP010000002.1"/>
</dbReference>
<evidence type="ECO:0000313" key="2">
    <source>
        <dbReference type="Proteomes" id="UP000664417"/>
    </source>
</evidence>
<dbReference type="EMBL" id="JAFREP010000002">
    <property type="protein sequence ID" value="MBO1317478.1"/>
    <property type="molecule type" value="Genomic_DNA"/>
</dbReference>
<sequence length="139" mass="15010">MTRVLGLRPVTAIQLFLILAAPVPTGMVWCVGADGHASFELAHNNTCFDCFSPQSHDHDTLTNGESDTHCGDCRDVRIENIESQRGNNVLQPTALIVIAAPFPVGFHPDQTPAIVMPAAPRPPPLPWPTSLRATIVLLI</sequence>
<name>A0A8J7U0V2_9BACT</name>
<reference evidence="1" key="1">
    <citation type="submission" date="2021-03" db="EMBL/GenBank/DDBJ databases">
        <authorList>
            <person name="Wang G."/>
        </authorList>
    </citation>
    <scope>NUCLEOTIDE SEQUENCE</scope>
    <source>
        <strain evidence="1">KCTC 12899</strain>
    </source>
</reference>
<dbReference type="AlphaFoldDB" id="A0A8J7U0V2"/>